<dbReference type="RefSeq" id="WP_317697946.1">
    <property type="nucleotide sequence ID" value="NZ_AP026801.1"/>
</dbReference>
<dbReference type="FunFam" id="1.10.510.10:FF:000021">
    <property type="entry name" value="Serine/threonine protein kinase"/>
    <property type="match status" value="1"/>
</dbReference>
<dbReference type="Gene3D" id="1.10.510.10">
    <property type="entry name" value="Transferase(Phosphotransferase) domain 1"/>
    <property type="match status" value="1"/>
</dbReference>
<dbReference type="Gene3D" id="3.30.200.20">
    <property type="entry name" value="Phosphorylase Kinase, domain 1"/>
    <property type="match status" value="1"/>
</dbReference>
<dbReference type="PROSITE" id="PS51178">
    <property type="entry name" value="PASTA"/>
    <property type="match status" value="3"/>
</dbReference>
<dbReference type="AlphaFoldDB" id="A0AAU9DKR3"/>
<keyword evidence="11" id="KW-0472">Membrane</keyword>
<dbReference type="Pfam" id="PF03793">
    <property type="entry name" value="PASTA"/>
    <property type="match status" value="3"/>
</dbReference>
<sequence length="685" mass="76106">MMEKGYSVGGRYRIIREIGEGGMSVVYLAHDLILDRDVAVKVLKYDLQNNPETTRRFEREAMAISELNHPNIVSIYDVGNDHGMQYLVMEYVDGTNLKEYLRDNFPLPLERIQQIMEQILSAVAHAHSQGIIHRDLKPLNILINKDGNIKISDFGIAMALNDEGMTQTNSVLGTVHYLSPEQARGAQATKQSDIYSLGVILYELLTGSVPFVGETPVSVAIKHSRNDLPSVRQKDPSIPQSFENIISRATAKDPQDRYANVEEMMGDVKTALDSDRINEPKLFINHDDSEATRLIPTHPVSDLDDQDLSKMPEGGILPSEDEPKDSKKPKKKWSKQKKIMVIAGGVTAAIVLIMLLVLLLNRKKNVEVPDVTNMTQAQAVSMLKSKKLNISPKVEKVSDSKVKAGSVIRTDPSADSNVKEGDSIKLFVSTGTPSYKLDDYTFKPFSDVKDRLERHGIKVKVKKKYSDTVKEGLIMNQSVKSSRRISKGSTITLTVSRGQEKVEMIDLTGYSRKSVTDFANDHGLKKIEDPAQYSNDYDKNTVMAQTPASGTKLKKGDEFHVTFSLGPKPQETASSSSSKSSSNDSNSQSNKNENDNEVSFSVNIIIPYQNNKDGDTAPANANPEQNDVKVYLSDAHHNISDLYTEIKIRKDTQITLPFTVEKGQRGQYRVVSDGQLIMSENVTAP</sequence>
<dbReference type="PROSITE" id="PS50011">
    <property type="entry name" value="PROTEIN_KINASE_DOM"/>
    <property type="match status" value="1"/>
</dbReference>
<evidence type="ECO:0000313" key="14">
    <source>
        <dbReference type="EMBL" id="BDR56089.1"/>
    </source>
</evidence>
<feature type="domain" description="PASTA" evidence="13">
    <location>
        <begin position="498"/>
        <end position="565"/>
    </location>
</feature>
<dbReference type="InterPro" id="IPR000719">
    <property type="entry name" value="Prot_kinase_dom"/>
</dbReference>
<dbReference type="GO" id="GO:0004674">
    <property type="term" value="F:protein serine/threonine kinase activity"/>
    <property type="evidence" value="ECO:0007669"/>
    <property type="project" value="UniProtKB-KW"/>
</dbReference>
<keyword evidence="4 9" id="KW-0547">Nucleotide-binding</keyword>
<dbReference type="CDD" id="cd06577">
    <property type="entry name" value="PASTA_pknB"/>
    <property type="match status" value="3"/>
</dbReference>
<evidence type="ECO:0000259" key="13">
    <source>
        <dbReference type="PROSITE" id="PS51178"/>
    </source>
</evidence>
<evidence type="ECO:0000256" key="4">
    <source>
        <dbReference type="ARBA" id="ARBA00022741"/>
    </source>
</evidence>
<name>A0AAU9DKR3_9LACO</name>
<feature type="region of interest" description="Disordered" evidence="10">
    <location>
        <begin position="562"/>
        <end position="597"/>
    </location>
</feature>
<gene>
    <name evidence="14" type="ORF">KIMC2_06510</name>
</gene>
<dbReference type="EC" id="2.7.11.1" evidence="1"/>
<evidence type="ECO:0000256" key="10">
    <source>
        <dbReference type="SAM" id="MobiDB-lite"/>
    </source>
</evidence>
<dbReference type="InterPro" id="IPR008271">
    <property type="entry name" value="Ser/Thr_kinase_AS"/>
</dbReference>
<dbReference type="PANTHER" id="PTHR43289:SF34">
    <property type="entry name" value="SERINE_THREONINE-PROTEIN KINASE YBDM-RELATED"/>
    <property type="match status" value="1"/>
</dbReference>
<keyword evidence="11" id="KW-1133">Transmembrane helix</keyword>
<keyword evidence="2" id="KW-0723">Serine/threonine-protein kinase</keyword>
<feature type="domain" description="PASTA" evidence="13">
    <location>
        <begin position="362"/>
        <end position="430"/>
    </location>
</feature>
<dbReference type="KEGG" id="xak:KIMC2_06510"/>
<dbReference type="Gene3D" id="3.30.10.20">
    <property type="match status" value="3"/>
</dbReference>
<dbReference type="InterPro" id="IPR017441">
    <property type="entry name" value="Protein_kinase_ATP_BS"/>
</dbReference>
<dbReference type="FunFam" id="3.30.200.20:FF:000035">
    <property type="entry name" value="Serine/threonine protein kinase Stk1"/>
    <property type="match status" value="1"/>
</dbReference>
<feature type="binding site" evidence="9">
    <location>
        <position position="41"/>
    </location>
    <ligand>
        <name>ATP</name>
        <dbReference type="ChEBI" id="CHEBI:30616"/>
    </ligand>
</feature>
<dbReference type="SMART" id="SM00740">
    <property type="entry name" value="PASTA"/>
    <property type="match status" value="3"/>
</dbReference>
<dbReference type="NCBIfam" id="NF033483">
    <property type="entry name" value="PknB_PASTA_kin"/>
    <property type="match status" value="1"/>
</dbReference>
<keyword evidence="3" id="KW-0808">Transferase</keyword>
<evidence type="ECO:0000256" key="11">
    <source>
        <dbReference type="SAM" id="Phobius"/>
    </source>
</evidence>
<evidence type="ECO:0000256" key="6">
    <source>
        <dbReference type="ARBA" id="ARBA00022840"/>
    </source>
</evidence>
<feature type="region of interest" description="Disordered" evidence="10">
    <location>
        <begin position="297"/>
        <end position="334"/>
    </location>
</feature>
<reference evidence="14 15" key="1">
    <citation type="journal article" date="2023" name="Microbiol. Spectr.">
        <title>Symbiosis of Carpenter Bees with Uncharacterized Lactic Acid Bacteria Showing NAD Auxotrophy.</title>
        <authorList>
            <person name="Kawasaki S."/>
            <person name="Ozawa K."/>
            <person name="Mori T."/>
            <person name="Yamamoto A."/>
            <person name="Ito M."/>
            <person name="Ohkuma M."/>
            <person name="Sakamoto M."/>
            <person name="Matsutani M."/>
        </authorList>
    </citation>
    <scope>NUCLEOTIDE SEQUENCE [LARGE SCALE GENOMIC DNA]</scope>
    <source>
        <strain evidence="14 15">KimC2</strain>
    </source>
</reference>
<feature type="transmembrane region" description="Helical" evidence="11">
    <location>
        <begin position="339"/>
        <end position="360"/>
    </location>
</feature>
<dbReference type="PROSITE" id="PS00107">
    <property type="entry name" value="PROTEIN_KINASE_ATP"/>
    <property type="match status" value="1"/>
</dbReference>
<comment type="catalytic activity">
    <reaction evidence="8">
        <text>L-seryl-[protein] + ATP = O-phospho-L-seryl-[protein] + ADP + H(+)</text>
        <dbReference type="Rhea" id="RHEA:17989"/>
        <dbReference type="Rhea" id="RHEA-COMP:9863"/>
        <dbReference type="Rhea" id="RHEA-COMP:11604"/>
        <dbReference type="ChEBI" id="CHEBI:15378"/>
        <dbReference type="ChEBI" id="CHEBI:29999"/>
        <dbReference type="ChEBI" id="CHEBI:30616"/>
        <dbReference type="ChEBI" id="CHEBI:83421"/>
        <dbReference type="ChEBI" id="CHEBI:456216"/>
        <dbReference type="EC" id="2.7.11.1"/>
    </reaction>
</comment>
<accession>A0AAU9DKR3</accession>
<dbReference type="EMBL" id="AP026801">
    <property type="protein sequence ID" value="BDR56089.1"/>
    <property type="molecule type" value="Genomic_DNA"/>
</dbReference>
<keyword evidence="11" id="KW-0812">Transmembrane</keyword>
<evidence type="ECO:0000259" key="12">
    <source>
        <dbReference type="PROSITE" id="PS50011"/>
    </source>
</evidence>
<feature type="domain" description="Protein kinase" evidence="12">
    <location>
        <begin position="12"/>
        <end position="272"/>
    </location>
</feature>
<dbReference type="InterPro" id="IPR005543">
    <property type="entry name" value="PASTA_dom"/>
</dbReference>
<evidence type="ECO:0000256" key="1">
    <source>
        <dbReference type="ARBA" id="ARBA00012513"/>
    </source>
</evidence>
<dbReference type="CDD" id="cd14014">
    <property type="entry name" value="STKc_PknB_like"/>
    <property type="match status" value="1"/>
</dbReference>
<evidence type="ECO:0000256" key="3">
    <source>
        <dbReference type="ARBA" id="ARBA00022679"/>
    </source>
</evidence>
<evidence type="ECO:0000256" key="7">
    <source>
        <dbReference type="ARBA" id="ARBA00047899"/>
    </source>
</evidence>
<dbReference type="InterPro" id="IPR011009">
    <property type="entry name" value="Kinase-like_dom_sf"/>
</dbReference>
<feature type="domain" description="PASTA" evidence="13">
    <location>
        <begin position="431"/>
        <end position="497"/>
    </location>
</feature>
<evidence type="ECO:0000313" key="15">
    <source>
        <dbReference type="Proteomes" id="UP001321804"/>
    </source>
</evidence>
<feature type="compositionally biased region" description="Low complexity" evidence="10">
    <location>
        <begin position="574"/>
        <end position="591"/>
    </location>
</feature>
<evidence type="ECO:0000256" key="8">
    <source>
        <dbReference type="ARBA" id="ARBA00048679"/>
    </source>
</evidence>
<comment type="catalytic activity">
    <reaction evidence="7">
        <text>L-threonyl-[protein] + ATP = O-phospho-L-threonyl-[protein] + ADP + H(+)</text>
        <dbReference type="Rhea" id="RHEA:46608"/>
        <dbReference type="Rhea" id="RHEA-COMP:11060"/>
        <dbReference type="Rhea" id="RHEA-COMP:11605"/>
        <dbReference type="ChEBI" id="CHEBI:15378"/>
        <dbReference type="ChEBI" id="CHEBI:30013"/>
        <dbReference type="ChEBI" id="CHEBI:30616"/>
        <dbReference type="ChEBI" id="CHEBI:61977"/>
        <dbReference type="ChEBI" id="CHEBI:456216"/>
        <dbReference type="EC" id="2.7.11.1"/>
    </reaction>
</comment>
<protein>
    <recommendedName>
        <fullName evidence="1">non-specific serine/threonine protein kinase</fullName>
        <ecNumber evidence="1">2.7.11.1</ecNumber>
    </recommendedName>
</protein>
<dbReference type="PANTHER" id="PTHR43289">
    <property type="entry name" value="MITOGEN-ACTIVATED PROTEIN KINASE KINASE KINASE 20-RELATED"/>
    <property type="match status" value="1"/>
</dbReference>
<dbReference type="GO" id="GO:0005524">
    <property type="term" value="F:ATP binding"/>
    <property type="evidence" value="ECO:0007669"/>
    <property type="project" value="UniProtKB-UniRule"/>
</dbReference>
<evidence type="ECO:0000256" key="9">
    <source>
        <dbReference type="PROSITE-ProRule" id="PRU10141"/>
    </source>
</evidence>
<evidence type="ECO:0000256" key="5">
    <source>
        <dbReference type="ARBA" id="ARBA00022777"/>
    </source>
</evidence>
<keyword evidence="6 9" id="KW-0067">ATP-binding</keyword>
<keyword evidence="5 14" id="KW-0418">Kinase</keyword>
<dbReference type="Pfam" id="PF00069">
    <property type="entry name" value="Pkinase"/>
    <property type="match status" value="1"/>
</dbReference>
<dbReference type="SMART" id="SM00220">
    <property type="entry name" value="S_TKc"/>
    <property type="match status" value="1"/>
</dbReference>
<dbReference type="Proteomes" id="UP001321804">
    <property type="component" value="Chromosome"/>
</dbReference>
<dbReference type="Gene3D" id="2.60.40.2560">
    <property type="match status" value="1"/>
</dbReference>
<organism evidence="14 15">
    <name type="scientific">Xylocopilactobacillus apis</name>
    <dbReference type="NCBI Taxonomy" id="2932183"/>
    <lineage>
        <taxon>Bacteria</taxon>
        <taxon>Bacillati</taxon>
        <taxon>Bacillota</taxon>
        <taxon>Bacilli</taxon>
        <taxon>Lactobacillales</taxon>
        <taxon>Lactobacillaceae</taxon>
        <taxon>Xylocopilactobacillus</taxon>
    </lineage>
</organism>
<keyword evidence="15" id="KW-1185">Reference proteome</keyword>
<proteinExistence type="predicted"/>
<evidence type="ECO:0000256" key="2">
    <source>
        <dbReference type="ARBA" id="ARBA00022527"/>
    </source>
</evidence>
<dbReference type="SUPFAM" id="SSF56112">
    <property type="entry name" value="Protein kinase-like (PK-like)"/>
    <property type="match status" value="1"/>
</dbReference>
<dbReference type="PROSITE" id="PS00108">
    <property type="entry name" value="PROTEIN_KINASE_ST"/>
    <property type="match status" value="1"/>
</dbReference>